<proteinExistence type="inferred from homology"/>
<keyword evidence="10" id="KW-1185">Reference proteome</keyword>
<evidence type="ECO:0000313" key="9">
    <source>
        <dbReference type="EMBL" id="MDG3584687.1"/>
    </source>
</evidence>
<comment type="subcellular location">
    <subcellularLocation>
        <location evidence="1">Cell outer membrane</location>
    </subcellularLocation>
</comment>
<feature type="signal peptide" evidence="6">
    <location>
        <begin position="1"/>
        <end position="28"/>
    </location>
</feature>
<organism evidence="9 10">
    <name type="scientific">Galbibacter pacificus</name>
    <dbReference type="NCBI Taxonomy" id="2996052"/>
    <lineage>
        <taxon>Bacteria</taxon>
        <taxon>Pseudomonadati</taxon>
        <taxon>Bacteroidota</taxon>
        <taxon>Flavobacteriia</taxon>
        <taxon>Flavobacteriales</taxon>
        <taxon>Flavobacteriaceae</taxon>
        <taxon>Galbibacter</taxon>
    </lineage>
</organism>
<sequence length="509" mass="57087">MKTNIYKIHNVKYCHLLFMALFMAVSCSDDYLELEPQTNLNEKSFFKTPTQIEQAVNGAYVPLRNLTNLEYWVFAEMRSDNTTFQFYQADRGLENRGLVDYFLTDASHDLSMGGLWNGSYDGIARCNAVLENIDKIEGLTASKKNQFIGEVKFLRAFYYYNLVLQFGGVPLELSTTQDPGEANSDGRASKDAIYESVIADLMDAENLLPKTYGDIDRGRATSGAAKTLLAKVYMIQKKYTEALTVLKGITGYSLVTGSDESYKDVFNPNNKGNTEIIFAVQYLGSEEGQGSNFMYQFAPNNSGNIVTGDPQMLNLNSGSGWNTPTQDMIRAYEEGDLRKDISMQEGFVDNDGNFVNQPYVSKYNFGFDLSGSTSVNFPTFRYADVLLMMAECLNEQAYVANGEAFDLVNQIRERAGLEDLTVVDAGNQEAFRNAVFHERRIELAFENHRWYDLIRSGNAVEVMNAHGEEEQTLRADIIPAGAYNVSENKLLLPIPQRAVTLDGLEQNPQ</sequence>
<keyword evidence="4" id="KW-0472">Membrane</keyword>
<feature type="chain" id="PRO_5046430188" evidence="6">
    <location>
        <begin position="29"/>
        <end position="509"/>
    </location>
</feature>
<feature type="domain" description="RagB/SusD" evidence="7">
    <location>
        <begin position="351"/>
        <end position="508"/>
    </location>
</feature>
<evidence type="ECO:0000256" key="2">
    <source>
        <dbReference type="ARBA" id="ARBA00006275"/>
    </source>
</evidence>
<evidence type="ECO:0000259" key="7">
    <source>
        <dbReference type="Pfam" id="PF07980"/>
    </source>
</evidence>
<comment type="caution">
    <text evidence="9">The sequence shown here is derived from an EMBL/GenBank/DDBJ whole genome shotgun (WGS) entry which is preliminary data.</text>
</comment>
<accession>A0ABT6FN42</accession>
<feature type="domain" description="SusD-like N-terminal" evidence="8">
    <location>
        <begin position="30"/>
        <end position="234"/>
    </location>
</feature>
<dbReference type="PROSITE" id="PS51257">
    <property type="entry name" value="PROKAR_LIPOPROTEIN"/>
    <property type="match status" value="1"/>
</dbReference>
<evidence type="ECO:0000313" key="10">
    <source>
        <dbReference type="Proteomes" id="UP001153642"/>
    </source>
</evidence>
<dbReference type="RefSeq" id="WP_277898445.1">
    <property type="nucleotide sequence ID" value="NZ_JAPMUA010000001.1"/>
</dbReference>
<evidence type="ECO:0000256" key="6">
    <source>
        <dbReference type="SAM" id="SignalP"/>
    </source>
</evidence>
<dbReference type="InterPro" id="IPR012944">
    <property type="entry name" value="SusD_RagB_dom"/>
</dbReference>
<evidence type="ECO:0000256" key="1">
    <source>
        <dbReference type="ARBA" id="ARBA00004442"/>
    </source>
</evidence>
<dbReference type="Pfam" id="PF07980">
    <property type="entry name" value="SusD_RagB"/>
    <property type="match status" value="1"/>
</dbReference>
<dbReference type="SUPFAM" id="SSF48452">
    <property type="entry name" value="TPR-like"/>
    <property type="match status" value="1"/>
</dbReference>
<keyword evidence="5" id="KW-0998">Cell outer membrane</keyword>
<comment type="similarity">
    <text evidence="2">Belongs to the SusD family.</text>
</comment>
<dbReference type="InterPro" id="IPR033985">
    <property type="entry name" value="SusD-like_N"/>
</dbReference>
<dbReference type="Proteomes" id="UP001153642">
    <property type="component" value="Unassembled WGS sequence"/>
</dbReference>
<evidence type="ECO:0000259" key="8">
    <source>
        <dbReference type="Pfam" id="PF14322"/>
    </source>
</evidence>
<evidence type="ECO:0000256" key="4">
    <source>
        <dbReference type="ARBA" id="ARBA00023136"/>
    </source>
</evidence>
<keyword evidence="3 6" id="KW-0732">Signal</keyword>
<dbReference type="CDD" id="cd08977">
    <property type="entry name" value="SusD"/>
    <property type="match status" value="1"/>
</dbReference>
<gene>
    <name evidence="9" type="ORF">OSR52_02320</name>
</gene>
<reference evidence="9" key="1">
    <citation type="submission" date="2022-11" db="EMBL/GenBank/DDBJ databases">
        <title>High-quality draft genome sequence of Galbibacter sp. strain CMA-7.</title>
        <authorList>
            <person name="Wei L."/>
            <person name="Dong C."/>
            <person name="Shao Z."/>
        </authorList>
    </citation>
    <scope>NUCLEOTIDE SEQUENCE</scope>
    <source>
        <strain evidence="9">CMA-7</strain>
    </source>
</reference>
<dbReference type="Gene3D" id="1.25.40.390">
    <property type="match status" value="1"/>
</dbReference>
<dbReference type="Pfam" id="PF14322">
    <property type="entry name" value="SusD-like_3"/>
    <property type="match status" value="1"/>
</dbReference>
<name>A0ABT6FN42_9FLAO</name>
<protein>
    <submittedName>
        <fullName evidence="9">RagB/SusD family nutrient uptake outer membrane protein</fullName>
    </submittedName>
</protein>
<dbReference type="InterPro" id="IPR011990">
    <property type="entry name" value="TPR-like_helical_dom_sf"/>
</dbReference>
<evidence type="ECO:0000256" key="3">
    <source>
        <dbReference type="ARBA" id="ARBA00022729"/>
    </source>
</evidence>
<evidence type="ECO:0000256" key="5">
    <source>
        <dbReference type="ARBA" id="ARBA00023237"/>
    </source>
</evidence>
<dbReference type="EMBL" id="JAPMUA010000001">
    <property type="protein sequence ID" value="MDG3584687.1"/>
    <property type="molecule type" value="Genomic_DNA"/>
</dbReference>